<evidence type="ECO:0000256" key="1">
    <source>
        <dbReference type="SAM" id="MobiDB-lite"/>
    </source>
</evidence>
<feature type="region of interest" description="Disordered" evidence="1">
    <location>
        <begin position="79"/>
        <end position="98"/>
    </location>
</feature>
<feature type="region of interest" description="Disordered" evidence="1">
    <location>
        <begin position="1"/>
        <end position="27"/>
    </location>
</feature>
<dbReference type="InterPro" id="IPR006311">
    <property type="entry name" value="TAT_signal"/>
</dbReference>
<name>A0ABU8RPN3_9ACTN</name>
<protein>
    <submittedName>
        <fullName evidence="4">RICIN domain-containing protein</fullName>
    </submittedName>
</protein>
<dbReference type="PROSITE" id="PS51318">
    <property type="entry name" value="TAT"/>
    <property type="match status" value="1"/>
</dbReference>
<accession>A0ABU8RPN3</accession>
<dbReference type="SUPFAM" id="SSF50370">
    <property type="entry name" value="Ricin B-like lectins"/>
    <property type="match status" value="1"/>
</dbReference>
<evidence type="ECO:0000313" key="4">
    <source>
        <dbReference type="EMBL" id="MEJ5946936.1"/>
    </source>
</evidence>
<comment type="caution">
    <text evidence="4">The sequence shown here is derived from an EMBL/GenBank/DDBJ whole genome shotgun (WGS) entry which is preliminary data.</text>
</comment>
<proteinExistence type="predicted"/>
<dbReference type="Gene3D" id="2.80.10.50">
    <property type="match status" value="1"/>
</dbReference>
<dbReference type="RefSeq" id="WP_339576306.1">
    <property type="nucleotide sequence ID" value="NZ_JBBIAA010000041.1"/>
</dbReference>
<reference evidence="4 5" key="1">
    <citation type="journal article" date="2017" name="Int. J. Syst. Evol. Microbiol.">
        <title>Pseudokineococcus basanitobsidens sp. nov., isolated from volcanic rock.</title>
        <authorList>
            <person name="Lee D.W."/>
            <person name="Park M.Y."/>
            <person name="Kim J.J."/>
            <person name="Kim B.S."/>
        </authorList>
    </citation>
    <scope>NUCLEOTIDE SEQUENCE [LARGE SCALE GENOMIC DNA]</scope>
    <source>
        <strain evidence="4 5">DSM 103726</strain>
    </source>
</reference>
<feature type="domain" description="Ricin B lectin" evidence="2">
    <location>
        <begin position="58"/>
        <end position="96"/>
    </location>
</feature>
<dbReference type="InterPro" id="IPR000772">
    <property type="entry name" value="Ricin_B_lectin"/>
</dbReference>
<gene>
    <name evidence="3" type="ORF">WDZ17_16655</name>
    <name evidence="4" type="ORF">WDZ17_16700</name>
</gene>
<dbReference type="EMBL" id="JBBIAA010000041">
    <property type="protein sequence ID" value="MEJ5946927.1"/>
    <property type="molecule type" value="Genomic_DNA"/>
</dbReference>
<organism evidence="4 5">
    <name type="scientific">Pseudokineococcus basanitobsidens</name>
    <dbReference type="NCBI Taxonomy" id="1926649"/>
    <lineage>
        <taxon>Bacteria</taxon>
        <taxon>Bacillati</taxon>
        <taxon>Actinomycetota</taxon>
        <taxon>Actinomycetes</taxon>
        <taxon>Kineosporiales</taxon>
        <taxon>Kineosporiaceae</taxon>
        <taxon>Pseudokineococcus</taxon>
    </lineage>
</organism>
<feature type="non-terminal residue" evidence="4">
    <location>
        <position position="98"/>
    </location>
</feature>
<dbReference type="PROSITE" id="PS50231">
    <property type="entry name" value="RICIN_B_LECTIN"/>
    <property type="match status" value="1"/>
</dbReference>
<evidence type="ECO:0000313" key="3">
    <source>
        <dbReference type="EMBL" id="MEJ5946927.1"/>
    </source>
</evidence>
<evidence type="ECO:0000259" key="2">
    <source>
        <dbReference type="Pfam" id="PF00652"/>
    </source>
</evidence>
<dbReference type="Proteomes" id="UP001387100">
    <property type="component" value="Unassembled WGS sequence"/>
</dbReference>
<reference evidence="4" key="2">
    <citation type="submission" date="2024-03" db="EMBL/GenBank/DDBJ databases">
        <authorList>
            <person name="Li F."/>
        </authorList>
    </citation>
    <scope>NUCLEOTIDE SEQUENCE</scope>
    <source>
        <strain evidence="4">DSM 103726</strain>
    </source>
</reference>
<keyword evidence="5" id="KW-1185">Reference proteome</keyword>
<feature type="compositionally biased region" description="Low complexity" evidence="1">
    <location>
        <begin position="13"/>
        <end position="24"/>
    </location>
</feature>
<sequence length="98" mass="9819">MLFRARTSPHPSPTAAGATTAAPGRRGRRALRRTLLPVLAAAALASPLALAPAASAATGQITGYGGKCVDVAGGSSADGTRVQLWPCNGQAPQQWDVG</sequence>
<dbReference type="Pfam" id="PF00652">
    <property type="entry name" value="Ricin_B_lectin"/>
    <property type="match status" value="1"/>
</dbReference>
<evidence type="ECO:0000313" key="5">
    <source>
        <dbReference type="Proteomes" id="UP001387100"/>
    </source>
</evidence>
<dbReference type="EMBL" id="JBBIAA010000041">
    <property type="protein sequence ID" value="MEJ5946936.1"/>
    <property type="molecule type" value="Genomic_DNA"/>
</dbReference>
<dbReference type="InterPro" id="IPR035992">
    <property type="entry name" value="Ricin_B-like_lectins"/>
</dbReference>